<proteinExistence type="predicted"/>
<keyword evidence="3" id="KW-1185">Reference proteome</keyword>
<keyword evidence="1" id="KW-1133">Transmembrane helix</keyword>
<dbReference type="Proteomes" id="UP000244005">
    <property type="component" value="Unassembled WGS sequence"/>
</dbReference>
<dbReference type="PANTHER" id="PTHR33649">
    <property type="entry name" value="PAR1 PROTEIN"/>
    <property type="match status" value="1"/>
</dbReference>
<sequence length="257" mass="28956">MLILRNCMHRVVICTCSFCSSTGSQLRLNHELSDRVARFSYYKGTTSLEPSSIYRSWKFNMTTQRRGVFLSVLLYVVSLNIVEGISFIRFDCELLPKEECAFAIGQRGFRCLLETSIGLDGLIIHHCQTSDIEWTTDADDLRRELRSIRSGGHIESDECLEACGLDRLTVGISTDGLQTGAFKEKICSEDCRHNCPQVISLYNIIYAEEGEELGQVCEELYQWKHSERLRARKLVRSFAPSIEKVAAPAPAPSGAES</sequence>
<dbReference type="Pfam" id="PF06521">
    <property type="entry name" value="PAR1"/>
    <property type="match status" value="1"/>
</dbReference>
<dbReference type="OrthoDB" id="772928at2759"/>
<evidence type="ECO:0000256" key="1">
    <source>
        <dbReference type="SAM" id="Phobius"/>
    </source>
</evidence>
<dbReference type="InterPro" id="IPR009489">
    <property type="entry name" value="PAR1"/>
</dbReference>
<dbReference type="EMBL" id="KZ772703">
    <property type="protein sequence ID" value="PTQ42055.1"/>
    <property type="molecule type" value="Genomic_DNA"/>
</dbReference>
<evidence type="ECO:0000313" key="2">
    <source>
        <dbReference type="EMBL" id="PTQ42055.1"/>
    </source>
</evidence>
<dbReference type="AlphaFoldDB" id="A0A2R6X7G9"/>
<gene>
    <name evidence="2" type="ORF">MARPO_0031s0046</name>
</gene>
<accession>A0A2R6X7G9</accession>
<evidence type="ECO:0000313" key="3">
    <source>
        <dbReference type="Proteomes" id="UP000244005"/>
    </source>
</evidence>
<keyword evidence="1" id="KW-0812">Transmembrane</keyword>
<protein>
    <recommendedName>
        <fullName evidence="4">PAR1 protein</fullName>
    </recommendedName>
</protein>
<dbReference type="Gramene" id="Mp2g03900.1">
    <property type="protein sequence ID" value="Mp2g03900.1.cds"/>
    <property type="gene ID" value="Mp2g03900"/>
</dbReference>
<feature type="transmembrane region" description="Helical" evidence="1">
    <location>
        <begin position="68"/>
        <end position="90"/>
    </location>
</feature>
<organism evidence="2 3">
    <name type="scientific">Marchantia polymorpha</name>
    <name type="common">Common liverwort</name>
    <name type="synonym">Marchantia aquatica</name>
    <dbReference type="NCBI Taxonomy" id="3197"/>
    <lineage>
        <taxon>Eukaryota</taxon>
        <taxon>Viridiplantae</taxon>
        <taxon>Streptophyta</taxon>
        <taxon>Embryophyta</taxon>
        <taxon>Marchantiophyta</taxon>
        <taxon>Marchantiopsida</taxon>
        <taxon>Marchantiidae</taxon>
        <taxon>Marchantiales</taxon>
        <taxon>Marchantiaceae</taxon>
        <taxon>Marchantia</taxon>
    </lineage>
</organism>
<reference evidence="3" key="1">
    <citation type="journal article" date="2017" name="Cell">
        <title>Insights into land plant evolution garnered from the Marchantia polymorpha genome.</title>
        <authorList>
            <person name="Bowman J.L."/>
            <person name="Kohchi T."/>
            <person name="Yamato K.T."/>
            <person name="Jenkins J."/>
            <person name="Shu S."/>
            <person name="Ishizaki K."/>
            <person name="Yamaoka S."/>
            <person name="Nishihama R."/>
            <person name="Nakamura Y."/>
            <person name="Berger F."/>
            <person name="Adam C."/>
            <person name="Aki S.S."/>
            <person name="Althoff F."/>
            <person name="Araki T."/>
            <person name="Arteaga-Vazquez M.A."/>
            <person name="Balasubrmanian S."/>
            <person name="Barry K."/>
            <person name="Bauer D."/>
            <person name="Boehm C.R."/>
            <person name="Briginshaw L."/>
            <person name="Caballero-Perez J."/>
            <person name="Catarino B."/>
            <person name="Chen F."/>
            <person name="Chiyoda S."/>
            <person name="Chovatia M."/>
            <person name="Davies K.M."/>
            <person name="Delmans M."/>
            <person name="Demura T."/>
            <person name="Dierschke T."/>
            <person name="Dolan L."/>
            <person name="Dorantes-Acosta A.E."/>
            <person name="Eklund D.M."/>
            <person name="Florent S.N."/>
            <person name="Flores-Sandoval E."/>
            <person name="Fujiyama A."/>
            <person name="Fukuzawa H."/>
            <person name="Galik B."/>
            <person name="Grimanelli D."/>
            <person name="Grimwood J."/>
            <person name="Grossniklaus U."/>
            <person name="Hamada T."/>
            <person name="Haseloff J."/>
            <person name="Hetherington A.J."/>
            <person name="Higo A."/>
            <person name="Hirakawa Y."/>
            <person name="Hundley H.N."/>
            <person name="Ikeda Y."/>
            <person name="Inoue K."/>
            <person name="Inoue S.I."/>
            <person name="Ishida S."/>
            <person name="Jia Q."/>
            <person name="Kakita M."/>
            <person name="Kanazawa T."/>
            <person name="Kawai Y."/>
            <person name="Kawashima T."/>
            <person name="Kennedy M."/>
            <person name="Kinose K."/>
            <person name="Kinoshita T."/>
            <person name="Kohara Y."/>
            <person name="Koide E."/>
            <person name="Komatsu K."/>
            <person name="Kopischke S."/>
            <person name="Kubo M."/>
            <person name="Kyozuka J."/>
            <person name="Lagercrantz U."/>
            <person name="Lin S.S."/>
            <person name="Lindquist E."/>
            <person name="Lipzen A.M."/>
            <person name="Lu C.W."/>
            <person name="De Luna E."/>
            <person name="Martienssen R.A."/>
            <person name="Minamino N."/>
            <person name="Mizutani M."/>
            <person name="Mizutani M."/>
            <person name="Mochizuki N."/>
            <person name="Monte I."/>
            <person name="Mosher R."/>
            <person name="Nagasaki H."/>
            <person name="Nakagami H."/>
            <person name="Naramoto S."/>
            <person name="Nishitani K."/>
            <person name="Ohtani M."/>
            <person name="Okamoto T."/>
            <person name="Okumura M."/>
            <person name="Phillips J."/>
            <person name="Pollak B."/>
            <person name="Reinders A."/>
            <person name="Rovekamp M."/>
            <person name="Sano R."/>
            <person name="Sawa S."/>
            <person name="Schmid M.W."/>
            <person name="Shirakawa M."/>
            <person name="Solano R."/>
            <person name="Spunde A."/>
            <person name="Suetsugu N."/>
            <person name="Sugano S."/>
            <person name="Sugiyama A."/>
            <person name="Sun R."/>
            <person name="Suzuki Y."/>
            <person name="Takenaka M."/>
            <person name="Takezawa D."/>
            <person name="Tomogane H."/>
            <person name="Tsuzuki M."/>
            <person name="Ueda T."/>
            <person name="Umeda M."/>
            <person name="Ward J.M."/>
            <person name="Watanabe Y."/>
            <person name="Yazaki K."/>
            <person name="Yokoyama R."/>
            <person name="Yoshitake Y."/>
            <person name="Yotsui I."/>
            <person name="Zachgo S."/>
            <person name="Schmutz J."/>
        </authorList>
    </citation>
    <scope>NUCLEOTIDE SEQUENCE [LARGE SCALE GENOMIC DNA]</scope>
    <source>
        <strain evidence="3">Tak-1</strain>
    </source>
</reference>
<keyword evidence="1" id="KW-0472">Membrane</keyword>
<dbReference type="PANTHER" id="PTHR33649:SF4">
    <property type="entry name" value="PAR1 PROTEIN"/>
    <property type="match status" value="1"/>
</dbReference>
<evidence type="ECO:0008006" key="4">
    <source>
        <dbReference type="Google" id="ProtNLM"/>
    </source>
</evidence>
<name>A0A2R6X7G9_MARPO</name>